<reference evidence="3 4" key="1">
    <citation type="submission" date="2016-04" db="EMBL/GenBank/DDBJ databases">
        <title>Complete genome sequence of the haloalkaliphilic hydrocarbon-degrading bacterium Dietzia psychralcaliphila ILA-1T, isolated from a drain of a fish product-processing plant.</title>
        <authorList>
            <person name="Zhao J."/>
            <person name="Hu B."/>
            <person name="Geng S."/>
            <person name="Nie Y."/>
            <person name="Tang Y."/>
        </authorList>
    </citation>
    <scope>NUCLEOTIDE SEQUENCE [LARGE SCALE GENOMIC DNA]</scope>
    <source>
        <strain evidence="3 4">ILA-1</strain>
    </source>
</reference>
<name>A0AAD0JNB1_9ACTN</name>
<dbReference type="KEGG" id="dpc:A6048_00250"/>
<feature type="domain" description="BIG2" evidence="2">
    <location>
        <begin position="449"/>
        <end position="527"/>
    </location>
</feature>
<feature type="domain" description="BIG2" evidence="2">
    <location>
        <begin position="1190"/>
        <end position="1268"/>
    </location>
</feature>
<feature type="domain" description="BIG2" evidence="2">
    <location>
        <begin position="1003"/>
        <end position="1081"/>
    </location>
</feature>
<dbReference type="Pfam" id="PF16640">
    <property type="entry name" value="Big_3_5"/>
    <property type="match status" value="6"/>
</dbReference>
<dbReference type="EMBL" id="CP015453">
    <property type="protein sequence ID" value="AWH94207.1"/>
    <property type="molecule type" value="Genomic_DNA"/>
</dbReference>
<keyword evidence="1" id="KW-0732">Signal</keyword>
<feature type="domain" description="BIG2" evidence="2">
    <location>
        <begin position="263"/>
        <end position="342"/>
    </location>
</feature>
<dbReference type="Proteomes" id="UP000244903">
    <property type="component" value="Chromosome"/>
</dbReference>
<dbReference type="InterPro" id="IPR032109">
    <property type="entry name" value="Big_3_5"/>
</dbReference>
<keyword evidence="4" id="KW-1185">Reference proteome</keyword>
<dbReference type="SMART" id="SM00635">
    <property type="entry name" value="BID_2"/>
    <property type="match status" value="7"/>
</dbReference>
<organism evidence="3 4">
    <name type="scientific">Dietzia psychralcaliphila</name>
    <dbReference type="NCBI Taxonomy" id="139021"/>
    <lineage>
        <taxon>Bacteria</taxon>
        <taxon>Bacillati</taxon>
        <taxon>Actinomycetota</taxon>
        <taxon>Actinomycetes</taxon>
        <taxon>Mycobacteriales</taxon>
        <taxon>Dietziaceae</taxon>
        <taxon>Dietzia</taxon>
    </lineage>
</organism>
<gene>
    <name evidence="3" type="ORF">A6048_00250</name>
</gene>
<evidence type="ECO:0000259" key="2">
    <source>
        <dbReference type="SMART" id="SM00635"/>
    </source>
</evidence>
<feature type="domain" description="BIG2" evidence="2">
    <location>
        <begin position="901"/>
        <end position="989"/>
    </location>
</feature>
<evidence type="ECO:0000313" key="3">
    <source>
        <dbReference type="EMBL" id="AWH94207.1"/>
    </source>
</evidence>
<evidence type="ECO:0000313" key="4">
    <source>
        <dbReference type="Proteomes" id="UP000244903"/>
    </source>
</evidence>
<evidence type="ECO:0000256" key="1">
    <source>
        <dbReference type="SAM" id="SignalP"/>
    </source>
</evidence>
<proteinExistence type="predicted"/>
<dbReference type="Gene3D" id="2.60.40.10">
    <property type="entry name" value="Immunoglobulins"/>
    <property type="match status" value="12"/>
</dbReference>
<accession>A0AAD0JNB1</accession>
<protein>
    <recommendedName>
        <fullName evidence="2">BIG2 domain-containing protein</fullName>
    </recommendedName>
</protein>
<sequence>MLSALALVLGLAPVASAQSGSTRLGDFDFTATLATAENSRLPGATIRINMLARNHQSGFPFTPSVLNTYGVTMPSGFVGVGGGGNHMGGVGDHGRAQNNFWGGQPSLVDRSVGRGSTRDGWLTMRIPENTQGGTTYQFGIMAHLGTGGSWNGPTNNVMRFTVPQVGTRTSLSVSPTVIRVGEEVTLTARVDSTAGSNTPTGQVNFAVGGQDLSANVSNGVATTTTTFDTAGNFPVTASFSPTTSARWHNSNATGTVRVQTEATQTDLTLDPVEVLAGGTVQASASVTPAGAEGEIEFASGNTTTIVPVSADGTATAELSANTTGEMTVTATFIPTNPQRYTESSDSRTVDVFEQTSTSTEVSVEADPVRAGRETTLTATVSPETAAGTVDFVIDDQTYPATVTNGTATLDHTFATAGEHVVVADFTPTNTDRYLASSGQVTVNVEAETTQTTLALDPVEVSAGGTITATAQITPADADGEVRFDYGDQTQTVEVTDGQATTTFTAGNAGTGTITATFLPDDTERYTESSDTQTVGINAEATQTGLTLDSTEVIEGGTVRATASVTPAGAEGEVEFATGDTTISVPVGADGTAAADLATSAAGQVTVTATFIPADPERYAGSSDSQTVNVLEQITTSTSLVVDADPVRAGEETTLTATVTPANAAGTVTFTIDGQELPAAVVNGVATLEHTFTTAGQYPVTAHFTPTDANRYIASGGQATVNVESEATQTELTLDAIEVTAGDMIQATATVTPAGAGGEIEFTDGETTISVPVGADGTATTVLPAEAAGQLTVTATFIPANLERYSGSSDTQTVDITAAATQTALTLDPVQVTAGGTITATATITPADADGHVRFDYGDQTQSITVSNGTATVDFTTEAAGTDTVTATFLPTDPNRYSTSSDAETVNVEAEATQTELTVGADPRAGEDTTLTATVTPAGAAGTVTFTIGNDEYAATVSDGVATLDHTFTAAGTYPVGATFTPANTDRYSGSAAQATVDVEVETTTTALTLDPVQITAGGAITATANVTPADANGHVRFDYGDQTQTVTVSNGTATADFTTEAAGTGTITATFVPVDSERYTTSSDTETVNVDAEATHTALTLDAAEVTVGETVTATASVTPAGVGGEIEFTAGGTSIRVPVGTDGVAVTELPATAAGQLSITATFIPSDTDRYSGSTDTRAVVVQADAVAEVTSLALDSGTAEAGAEVTLTATVDPADAEGTVRFTIDGVERIVPVIDGVATLVHVAGERGSYTVRAEFLPTDPEAYAPSTATETLTVTDESDPGTDPGVPAAGSLSLIGLIGLIGSIGSAGVGLHSAVSLGSLGS</sequence>
<feature type="chain" id="PRO_5041906267" description="BIG2 domain-containing protein" evidence="1">
    <location>
        <begin position="18"/>
        <end position="1325"/>
    </location>
</feature>
<feature type="domain" description="BIG2" evidence="2">
    <location>
        <begin position="541"/>
        <end position="620"/>
    </location>
</feature>
<feature type="signal peptide" evidence="1">
    <location>
        <begin position="1"/>
        <end position="17"/>
    </location>
</feature>
<dbReference type="InterPro" id="IPR003343">
    <property type="entry name" value="Big_2"/>
</dbReference>
<dbReference type="InterPro" id="IPR013783">
    <property type="entry name" value="Ig-like_fold"/>
</dbReference>
<dbReference type="GO" id="GO:0005975">
    <property type="term" value="P:carbohydrate metabolic process"/>
    <property type="evidence" value="ECO:0007669"/>
    <property type="project" value="UniProtKB-ARBA"/>
</dbReference>
<dbReference type="RefSeq" id="WP_159110257.1">
    <property type="nucleotide sequence ID" value="NZ_CP015453.1"/>
</dbReference>
<feature type="domain" description="BIG2" evidence="2">
    <location>
        <begin position="820"/>
        <end position="898"/>
    </location>
</feature>